<dbReference type="Gene3D" id="2.60.200.40">
    <property type="match status" value="1"/>
</dbReference>
<dbReference type="InterPro" id="IPR016064">
    <property type="entry name" value="NAD/diacylglycerol_kinase_sf"/>
</dbReference>
<dbReference type="Proteomes" id="UP001303889">
    <property type="component" value="Unassembled WGS sequence"/>
</dbReference>
<organism evidence="3 4">
    <name type="scientific">Staphylotrichum tortipilum</name>
    <dbReference type="NCBI Taxonomy" id="2831512"/>
    <lineage>
        <taxon>Eukaryota</taxon>
        <taxon>Fungi</taxon>
        <taxon>Dikarya</taxon>
        <taxon>Ascomycota</taxon>
        <taxon>Pezizomycotina</taxon>
        <taxon>Sordariomycetes</taxon>
        <taxon>Sordariomycetidae</taxon>
        <taxon>Sordariales</taxon>
        <taxon>Chaetomiaceae</taxon>
        <taxon>Staphylotrichum</taxon>
    </lineage>
</organism>
<dbReference type="Gene3D" id="3.40.50.10330">
    <property type="entry name" value="Probable inorganic polyphosphate/atp-NAD kinase, domain 1"/>
    <property type="match status" value="1"/>
</dbReference>
<sequence length="530" mass="56164">MTAENTSPATGSSTPPPSPPASAVEKPPVSSPAPSTEVTADPLSSINPKEVVFILRAAPGPSSAPGYLVYSLLAPPRQNSDERFVYTVTHLPRLPDDSPLREFLFDSLPAYLAAPRKVHVVVSTRSGLRQAEGFYADVLAPLLKVVGLEEGDGGGYTTTVTKSAETIRELGRELGREGTAGNATVVLLSGDGGVVDLLNGLDQVGGAGAPVIVTLPMGTGNALFYSLHKHHFVLEGKAAPVRRDVVALRTLLGGRAEPLPTFRAAFSPGARLLAPPTDESVAATPTPTPTPTPAPSTETTAPLPSAPPRETNLHDDEDDDDDDDDEGHPTPHLIGAIVLSYGFHAALVWESDTPSHRRHGALRFYMAANELQKTAHGYDALVSVRRPGDPEGVFTRLLPPPFGPGPDGKGKPGSEKFTYLLMTLVSNLERTFGISPHSQPLDGKMRAVYFGEVGESRTSIAMGAAANKGEHVGMEGIGYEEVEEVKVVVGEGEGRRWRIFCVDGSTVRVEKGGWVKVRREKGGRAMIVVS</sequence>
<dbReference type="GO" id="GO:0046512">
    <property type="term" value="P:sphingosine biosynthetic process"/>
    <property type="evidence" value="ECO:0007669"/>
    <property type="project" value="TreeGrafter"/>
</dbReference>
<feature type="compositionally biased region" description="Acidic residues" evidence="1">
    <location>
        <begin position="315"/>
        <end position="326"/>
    </location>
</feature>
<feature type="region of interest" description="Disordered" evidence="1">
    <location>
        <begin position="273"/>
        <end position="331"/>
    </location>
</feature>
<evidence type="ECO:0000256" key="1">
    <source>
        <dbReference type="SAM" id="MobiDB-lite"/>
    </source>
</evidence>
<dbReference type="Pfam" id="PF00781">
    <property type="entry name" value="DAGK_cat"/>
    <property type="match status" value="1"/>
</dbReference>
<dbReference type="GO" id="GO:0005737">
    <property type="term" value="C:cytoplasm"/>
    <property type="evidence" value="ECO:0007669"/>
    <property type="project" value="TreeGrafter"/>
</dbReference>
<dbReference type="InterPro" id="IPR017438">
    <property type="entry name" value="ATP-NAD_kinase_N"/>
</dbReference>
<feature type="region of interest" description="Disordered" evidence="1">
    <location>
        <begin position="1"/>
        <end position="42"/>
    </location>
</feature>
<dbReference type="InterPro" id="IPR001206">
    <property type="entry name" value="Diacylglycerol_kinase_cat_dom"/>
</dbReference>
<reference evidence="3" key="2">
    <citation type="submission" date="2023-05" db="EMBL/GenBank/DDBJ databases">
        <authorList>
            <consortium name="Lawrence Berkeley National Laboratory"/>
            <person name="Steindorff A."/>
            <person name="Hensen N."/>
            <person name="Bonometti L."/>
            <person name="Westerberg I."/>
            <person name="Brannstrom I.O."/>
            <person name="Guillou S."/>
            <person name="Cros-Aarteil S."/>
            <person name="Calhoun S."/>
            <person name="Haridas S."/>
            <person name="Kuo A."/>
            <person name="Mondo S."/>
            <person name="Pangilinan J."/>
            <person name="Riley R."/>
            <person name="Labutti K."/>
            <person name="Andreopoulos B."/>
            <person name="Lipzen A."/>
            <person name="Chen C."/>
            <person name="Yanf M."/>
            <person name="Daum C."/>
            <person name="Ng V."/>
            <person name="Clum A."/>
            <person name="Ohm R."/>
            <person name="Martin F."/>
            <person name="Silar P."/>
            <person name="Natvig D."/>
            <person name="Lalanne C."/>
            <person name="Gautier V."/>
            <person name="Ament-Velasquez S.L."/>
            <person name="Kruys A."/>
            <person name="Hutchinson M.I."/>
            <person name="Powell A.J."/>
            <person name="Barry K."/>
            <person name="Miller A.N."/>
            <person name="Grigoriev I.V."/>
            <person name="Debuchy R."/>
            <person name="Gladieux P."/>
            <person name="Thoren M.H."/>
            <person name="Johannesson H."/>
        </authorList>
    </citation>
    <scope>NUCLEOTIDE SEQUENCE</scope>
    <source>
        <strain evidence="3">CBS 103.79</strain>
    </source>
</reference>
<feature type="compositionally biased region" description="Low complexity" evidence="1">
    <location>
        <begin position="1"/>
        <end position="13"/>
    </location>
</feature>
<comment type="caution">
    <text evidence="3">The sequence shown here is derived from an EMBL/GenBank/DDBJ whole genome shotgun (WGS) entry which is preliminary data.</text>
</comment>
<proteinExistence type="predicted"/>
<name>A0AAN6MCK7_9PEZI</name>
<feature type="domain" description="DAGKc" evidence="2">
    <location>
        <begin position="113"/>
        <end position="228"/>
    </location>
</feature>
<reference evidence="3" key="1">
    <citation type="journal article" date="2023" name="Mol. Phylogenet. Evol.">
        <title>Genome-scale phylogeny and comparative genomics of the fungal order Sordariales.</title>
        <authorList>
            <person name="Hensen N."/>
            <person name="Bonometti L."/>
            <person name="Westerberg I."/>
            <person name="Brannstrom I.O."/>
            <person name="Guillou S."/>
            <person name="Cros-Aarteil S."/>
            <person name="Calhoun S."/>
            <person name="Haridas S."/>
            <person name="Kuo A."/>
            <person name="Mondo S."/>
            <person name="Pangilinan J."/>
            <person name="Riley R."/>
            <person name="LaButti K."/>
            <person name="Andreopoulos B."/>
            <person name="Lipzen A."/>
            <person name="Chen C."/>
            <person name="Yan M."/>
            <person name="Daum C."/>
            <person name="Ng V."/>
            <person name="Clum A."/>
            <person name="Steindorff A."/>
            <person name="Ohm R.A."/>
            <person name="Martin F."/>
            <person name="Silar P."/>
            <person name="Natvig D.O."/>
            <person name="Lalanne C."/>
            <person name="Gautier V."/>
            <person name="Ament-Velasquez S.L."/>
            <person name="Kruys A."/>
            <person name="Hutchinson M.I."/>
            <person name="Powell A.J."/>
            <person name="Barry K."/>
            <person name="Miller A.N."/>
            <person name="Grigoriev I.V."/>
            <person name="Debuchy R."/>
            <person name="Gladieux P."/>
            <person name="Hiltunen Thoren M."/>
            <person name="Johannesson H."/>
        </authorList>
    </citation>
    <scope>NUCLEOTIDE SEQUENCE</scope>
    <source>
        <strain evidence="3">CBS 103.79</strain>
    </source>
</reference>
<dbReference type="InterPro" id="IPR050187">
    <property type="entry name" value="Lipid_Phosphate_FormReg"/>
</dbReference>
<dbReference type="PANTHER" id="PTHR12358:SF108">
    <property type="entry name" value="DAGKC DOMAIN-CONTAINING PROTEIN"/>
    <property type="match status" value="1"/>
</dbReference>
<evidence type="ECO:0000313" key="4">
    <source>
        <dbReference type="Proteomes" id="UP001303889"/>
    </source>
</evidence>
<dbReference type="GO" id="GO:0001727">
    <property type="term" value="F:lipid kinase activity"/>
    <property type="evidence" value="ECO:0007669"/>
    <property type="project" value="TreeGrafter"/>
</dbReference>
<dbReference type="EMBL" id="MU856120">
    <property type="protein sequence ID" value="KAK3897596.1"/>
    <property type="molecule type" value="Genomic_DNA"/>
</dbReference>
<protein>
    <recommendedName>
        <fullName evidence="2">DAGKc domain-containing protein</fullName>
    </recommendedName>
</protein>
<keyword evidence="4" id="KW-1185">Reference proteome</keyword>
<dbReference type="GO" id="GO:0016020">
    <property type="term" value="C:membrane"/>
    <property type="evidence" value="ECO:0007669"/>
    <property type="project" value="TreeGrafter"/>
</dbReference>
<evidence type="ECO:0000313" key="3">
    <source>
        <dbReference type="EMBL" id="KAK3897596.1"/>
    </source>
</evidence>
<dbReference type="SUPFAM" id="SSF111331">
    <property type="entry name" value="NAD kinase/diacylglycerol kinase-like"/>
    <property type="match status" value="1"/>
</dbReference>
<dbReference type="PROSITE" id="PS50146">
    <property type="entry name" value="DAGK"/>
    <property type="match status" value="1"/>
</dbReference>
<accession>A0AAN6MCK7</accession>
<gene>
    <name evidence="3" type="ORF">C8A05DRAFT_38844</name>
</gene>
<evidence type="ECO:0000259" key="2">
    <source>
        <dbReference type="PROSITE" id="PS50146"/>
    </source>
</evidence>
<feature type="compositionally biased region" description="Low complexity" evidence="1">
    <location>
        <begin position="21"/>
        <end position="35"/>
    </location>
</feature>
<dbReference type="AlphaFoldDB" id="A0AAN6MCK7"/>
<dbReference type="PANTHER" id="PTHR12358">
    <property type="entry name" value="SPHINGOSINE KINASE"/>
    <property type="match status" value="1"/>
</dbReference>